<keyword evidence="5" id="KW-1185">Reference proteome</keyword>
<evidence type="ECO:0000313" key="5">
    <source>
        <dbReference type="Proteomes" id="UP000688137"/>
    </source>
</evidence>
<keyword evidence="1" id="KW-0175">Coiled coil</keyword>
<feature type="domain" description="PH" evidence="2">
    <location>
        <begin position="829"/>
        <end position="930"/>
    </location>
</feature>
<dbReference type="Pfam" id="PF00169">
    <property type="entry name" value="PH"/>
    <property type="match status" value="1"/>
</dbReference>
<dbReference type="InterPro" id="IPR001849">
    <property type="entry name" value="PH_domain"/>
</dbReference>
<evidence type="ECO:0008006" key="6">
    <source>
        <dbReference type="Google" id="ProtNLM"/>
    </source>
</evidence>
<reference evidence="4" key="1">
    <citation type="submission" date="2021-01" db="EMBL/GenBank/DDBJ databases">
        <authorList>
            <consortium name="Genoscope - CEA"/>
            <person name="William W."/>
        </authorList>
    </citation>
    <scope>NUCLEOTIDE SEQUENCE</scope>
</reference>
<comment type="caution">
    <text evidence="4">The sequence shown here is derived from an EMBL/GenBank/DDBJ whole genome shotgun (WGS) entry which is preliminary data.</text>
</comment>
<dbReference type="PROSITE" id="PS50003">
    <property type="entry name" value="PH_DOMAIN"/>
    <property type="match status" value="1"/>
</dbReference>
<feature type="domain" description="TH1" evidence="3">
    <location>
        <begin position="650"/>
        <end position="833"/>
    </location>
</feature>
<sequence length="952" mass="113374">MFQDVISEFRNFYNNKNLTFEDFINIIDEYGKLDIRCQLEEQIKKQLYDFISEKQEGIVTYSTVETVIFEFLLQQEVPPYKQYILPKTLGRQAQRLPKDMLEVLTNEFIIQFKNLYKLIENRYGIDIEYEELENLGKELQRTIKINAVEMLRYIQPLVDEHKKVSIKELLELCNDLERIIINQHNNQSTIEVQESQNNEQIINKYQHISSDDEQQSNNHRQSEIIDKKDYANIIYQQTDILIQKKYVNQQGKQHLNDINQAVKKMEVQILNLQEETKQKDKKIETFIIENTKKIEEALIEKELAKTQLRQFEQDIINKDQQIEILLQDIDMFQEQRNRYQEQCTDLQQQINDYHDQLKSITKIETELKQTQIENKKLNENLIKSKTEINRLTQNNKSLMQIIEEYENKQNLEQEQVQVNVQDQNKDIIRDYEEKLIDLQQQYNLLEQTNTELEKQQNNYESQIIELKRELNHYKKLYENLNCENQQLRSSIMPRSSNIGKQFNLGALGRMSKLSIAEGGFPSNKMGMIGRISSLRMSSIRGNPQIRYSNFNPLDDLQSGGLKINEQDECDQYEPDQQQQQPDQQKIVLRINPKYEQSVFESIHEGEEENDQTINKIEPNNQDQQNQLLQNFDKFWVGLKNKNQQESIFDPQQIQIDENLLFERDFLGIRDDQKVKEYLRIENNVHKQIIQRCFSDSIYRIDSKGKRARRIIYLSEYTFFIFFGEKKPRKLSRNFAIKDIKSIIFSETSPVVCCIKVAGCDDILIETFKRTELNIYLTEIFNQQRLLLYNLEFQSEFKIKFIGLNNEIPFSQVSKRQGYLDQGKVSAFKVSSKQGWLYLLKMNFMNSERWKEVFVILTNVGLILFKKPGDFEPILFVSLVDAIVIKDPIIQTHQQNLLKVRYENSEYEYLFSTTSAILKDEWHDIIQQTIMEQVRNQQKYSFDQMEKSKTLNK</sequence>
<evidence type="ECO:0000256" key="1">
    <source>
        <dbReference type="SAM" id="Coils"/>
    </source>
</evidence>
<dbReference type="GO" id="GO:0003774">
    <property type="term" value="F:cytoskeletal motor activity"/>
    <property type="evidence" value="ECO:0007669"/>
    <property type="project" value="InterPro"/>
</dbReference>
<evidence type="ECO:0000313" key="4">
    <source>
        <dbReference type="EMBL" id="CAD8079589.1"/>
    </source>
</evidence>
<dbReference type="Proteomes" id="UP000688137">
    <property type="component" value="Unassembled WGS sequence"/>
</dbReference>
<dbReference type="OMA" id="RYENSEY"/>
<dbReference type="PANTHER" id="PTHR34969:SF1">
    <property type="entry name" value="TH1 DOMAIN-CONTAINING PROTEIN"/>
    <property type="match status" value="1"/>
</dbReference>
<gene>
    <name evidence="4" type="ORF">PPRIM_AZ9-3.1.T0620101</name>
</gene>
<evidence type="ECO:0000259" key="3">
    <source>
        <dbReference type="PROSITE" id="PS51757"/>
    </source>
</evidence>
<dbReference type="PROSITE" id="PS51757">
    <property type="entry name" value="TH1"/>
    <property type="match status" value="1"/>
</dbReference>
<dbReference type="InterPro" id="IPR010926">
    <property type="entry name" value="Myosin_TH1"/>
</dbReference>
<dbReference type="GO" id="GO:0016459">
    <property type="term" value="C:myosin complex"/>
    <property type="evidence" value="ECO:0007669"/>
    <property type="project" value="InterPro"/>
</dbReference>
<dbReference type="PANTHER" id="PTHR34969">
    <property type="entry name" value="OS01G0621700 PROTEIN"/>
    <property type="match status" value="1"/>
</dbReference>
<dbReference type="CDD" id="cd00821">
    <property type="entry name" value="PH"/>
    <property type="match status" value="1"/>
</dbReference>
<proteinExistence type="predicted"/>
<dbReference type="EMBL" id="CAJJDM010000063">
    <property type="protein sequence ID" value="CAD8079589.1"/>
    <property type="molecule type" value="Genomic_DNA"/>
</dbReference>
<feature type="coiled-coil region" evidence="1">
    <location>
        <begin position="255"/>
        <end position="490"/>
    </location>
</feature>
<organism evidence="4 5">
    <name type="scientific">Paramecium primaurelia</name>
    <dbReference type="NCBI Taxonomy" id="5886"/>
    <lineage>
        <taxon>Eukaryota</taxon>
        <taxon>Sar</taxon>
        <taxon>Alveolata</taxon>
        <taxon>Ciliophora</taxon>
        <taxon>Intramacronucleata</taxon>
        <taxon>Oligohymenophorea</taxon>
        <taxon>Peniculida</taxon>
        <taxon>Parameciidae</taxon>
        <taxon>Paramecium</taxon>
    </lineage>
</organism>
<dbReference type="SMART" id="SM00233">
    <property type="entry name" value="PH"/>
    <property type="match status" value="1"/>
</dbReference>
<evidence type="ECO:0000259" key="2">
    <source>
        <dbReference type="PROSITE" id="PS50003"/>
    </source>
</evidence>
<dbReference type="AlphaFoldDB" id="A0A8S1MJD3"/>
<protein>
    <recommendedName>
        <fullName evidence="6">PH domain-containing protein</fullName>
    </recommendedName>
</protein>
<name>A0A8S1MJD3_PARPR</name>
<accession>A0A8S1MJD3</accession>